<dbReference type="Pfam" id="PF12951">
    <property type="entry name" value="PATR"/>
    <property type="match status" value="3"/>
</dbReference>
<evidence type="ECO:0000313" key="5">
    <source>
        <dbReference type="Proteomes" id="UP000189935"/>
    </source>
</evidence>
<dbReference type="EMBL" id="LT670844">
    <property type="protein sequence ID" value="SHJ79732.1"/>
    <property type="molecule type" value="Genomic_DNA"/>
</dbReference>
<dbReference type="Gene3D" id="2.40.128.130">
    <property type="entry name" value="Autotransporter beta-domain"/>
    <property type="match status" value="1"/>
</dbReference>
<dbReference type="InterPro" id="IPR036709">
    <property type="entry name" value="Autotransporte_beta_dom_sf"/>
</dbReference>
<name>A0A1M6M8G9_9BRAD</name>
<accession>A0A1M6M8G9</accession>
<dbReference type="PANTHER" id="PTHR35037:SF3">
    <property type="entry name" value="C-TERMINAL REGION OF AIDA-LIKE PROTEIN"/>
    <property type="match status" value="1"/>
</dbReference>
<organism evidence="4 5">
    <name type="scientific">Bradyrhizobium lablabi</name>
    <dbReference type="NCBI Taxonomy" id="722472"/>
    <lineage>
        <taxon>Bacteria</taxon>
        <taxon>Pseudomonadati</taxon>
        <taxon>Pseudomonadota</taxon>
        <taxon>Alphaproteobacteria</taxon>
        <taxon>Hyphomicrobiales</taxon>
        <taxon>Nitrobacteraceae</taxon>
        <taxon>Bradyrhizobium</taxon>
    </lineage>
</organism>
<evidence type="ECO:0000256" key="1">
    <source>
        <dbReference type="ARBA" id="ARBA00022729"/>
    </source>
</evidence>
<dbReference type="InterPro" id="IPR011050">
    <property type="entry name" value="Pectin_lyase_fold/virulence"/>
</dbReference>
<dbReference type="RefSeq" id="WP_244562216.1">
    <property type="nucleotide sequence ID" value="NZ_LT670844.1"/>
</dbReference>
<dbReference type="InterPro" id="IPR013425">
    <property type="entry name" value="Autotrns_rpt"/>
</dbReference>
<feature type="domain" description="Autotransporter" evidence="3">
    <location>
        <begin position="836"/>
        <end position="1117"/>
    </location>
</feature>
<evidence type="ECO:0000256" key="2">
    <source>
        <dbReference type="SAM" id="SignalP"/>
    </source>
</evidence>
<protein>
    <submittedName>
        <fullName evidence="4">Autotransporter-associated beta strand repeat-containing protein</fullName>
    </submittedName>
</protein>
<dbReference type="NCBIfam" id="TIGR02601">
    <property type="entry name" value="autotrns_rpt"/>
    <property type="match status" value="2"/>
</dbReference>
<evidence type="ECO:0000313" key="4">
    <source>
        <dbReference type="EMBL" id="SHJ79732.1"/>
    </source>
</evidence>
<sequence length="1117" mass="112433">MRFQLPSWVQGKLRRRVTALASGMALAAASLVVATPAQAQSTWNGVSNDYNLSTNWTPATAPVAAGQSAIFGATAITVVDVSAGPITPSSWTFTSNASFYSIFDKAVNFSLAGPAGGIISNANTGQTIAINNNIGESVAGVQVQLLGQSTLKLTGINTYSGGTTVSGFGTLQVGTNGAVGSGTVMLQDGAFQAEGLSDLTFANNFKINGTVGGSFIDSHSVVLTLAGNITDGNGPGALTVVDTLGSGRVILTGTNTYTGGTTICACGTLQLGDATHTGSIVGAVLNEGRFNIVNANTAGITSITNIGGFTSFFGSNTAGTATIVNDLGETGFFNNSTAGSANITNRGGGATIFGTPGGTDTSTAGNATIDNGGGSATIFNAASNAGAAHITNHNFGMTDFGDSSSAGSAIIINNFHGITNFGHSGGTDTVTAANAMITNNSGGETIFNAFSTAGNAIITTNSGAATFFFDNSTGGSAQFITNGTGFVDFSGSIGPNGDGRITAGSIAGSGFYYIGAGNTLIVGSNNLSTEVSGVIADTCGCGPGGPGALTKVGTGILTLSGINTYTGPTVVDGGILSVNGSIVSSSSVTVNAGGTLGGNGIVGNTTINGGTLSPGNSVGLLTVQGSLVFTAASTYLVEVSTTADRTNVTGTATLGGASVNAMLLGGNILKQYTILNATGGVSGTFNPLVNVNVPNVVGSLTYDPNDVFLNFSLNFNPPGGLNANQRNVANALTNFFNANGGIPLVFGALTPAGLSQVSGETATGSQQATFEAMNLFMGLLTDPFIDGRGGSGPPSGGAAPFADESDAIAYAAKRKDAARDAFAKIPTKAEVARNNLLDPHWSVWGAAYGGGATTDGNAALGSNSATARAFGFVAGADYRISPATLVGFALAGGGTNFSVNGFGTGRSDLFQAGAFVRHNIGAAYVSGALAYGWQDVTTDRMVTVAGLDRLHAEFNANAYSGRIEGGYRYLTPWMGVTPYAAGQFTTYSLPAYAEQVLAGANTFALNYSAKDVTASRSELGVRTDRSFAMQNAILTLRGRFAWAHDFNTDRNISAVFQTLPGAAFVVNGAAQSHDSALTTASAEVKWLNGWSAAVAFEGEFSDVTKSYAGKGVVRYTW</sequence>
<dbReference type="AlphaFoldDB" id="A0A1M6M8G9"/>
<dbReference type="InterPro" id="IPR051551">
    <property type="entry name" value="Autotransporter_adhesion"/>
</dbReference>
<keyword evidence="1 2" id="KW-0732">Signal</keyword>
<dbReference type="InterPro" id="IPR005546">
    <property type="entry name" value="Autotransporte_beta"/>
</dbReference>
<dbReference type="PANTHER" id="PTHR35037">
    <property type="entry name" value="C-TERMINAL REGION OF AIDA-LIKE PROTEIN"/>
    <property type="match status" value="1"/>
</dbReference>
<dbReference type="SUPFAM" id="SSF51126">
    <property type="entry name" value="Pectin lyase-like"/>
    <property type="match status" value="1"/>
</dbReference>
<feature type="chain" id="PRO_5012997316" evidence="2">
    <location>
        <begin position="40"/>
        <end position="1117"/>
    </location>
</feature>
<feature type="signal peptide" evidence="2">
    <location>
        <begin position="1"/>
        <end position="39"/>
    </location>
</feature>
<dbReference type="SUPFAM" id="SSF103515">
    <property type="entry name" value="Autotransporter"/>
    <property type="match status" value="1"/>
</dbReference>
<dbReference type="Pfam" id="PF03797">
    <property type="entry name" value="Autotransporter"/>
    <property type="match status" value="1"/>
</dbReference>
<dbReference type="PROSITE" id="PS51208">
    <property type="entry name" value="AUTOTRANSPORTER"/>
    <property type="match status" value="1"/>
</dbReference>
<dbReference type="SMART" id="SM00869">
    <property type="entry name" value="Autotransporter"/>
    <property type="match status" value="1"/>
</dbReference>
<evidence type="ECO:0000259" key="3">
    <source>
        <dbReference type="PROSITE" id="PS51208"/>
    </source>
</evidence>
<reference evidence="4 5" key="1">
    <citation type="submission" date="2016-11" db="EMBL/GenBank/DDBJ databases">
        <authorList>
            <person name="Jaros S."/>
            <person name="Januszkiewicz K."/>
            <person name="Wedrychowicz H."/>
        </authorList>
    </citation>
    <scope>NUCLEOTIDE SEQUENCE [LARGE SCALE GENOMIC DNA]</scope>
    <source>
        <strain evidence="4 5">GAS499</strain>
    </source>
</reference>
<dbReference type="Proteomes" id="UP000189935">
    <property type="component" value="Chromosome I"/>
</dbReference>
<gene>
    <name evidence="4" type="ORF">SAMN05444159_1522</name>
</gene>
<proteinExistence type="predicted"/>